<evidence type="ECO:0000256" key="1">
    <source>
        <dbReference type="SAM" id="MobiDB-lite"/>
    </source>
</evidence>
<dbReference type="AlphaFoldDB" id="C8W5G8"/>
<accession>C8W5G8</accession>
<keyword evidence="3" id="KW-1185">Reference proteome</keyword>
<feature type="region of interest" description="Disordered" evidence="1">
    <location>
        <begin position="1"/>
        <end position="49"/>
    </location>
</feature>
<organism evidence="2 3">
    <name type="scientific">Desulfofarcimen acetoxidans (strain ATCC 49208 / DSM 771 / KCTC 5769 / VKM B-1644 / 5575)</name>
    <name type="common">Desulfotomaculum acetoxidans</name>
    <dbReference type="NCBI Taxonomy" id="485916"/>
    <lineage>
        <taxon>Bacteria</taxon>
        <taxon>Bacillati</taxon>
        <taxon>Bacillota</taxon>
        <taxon>Clostridia</taxon>
        <taxon>Eubacteriales</taxon>
        <taxon>Peptococcaceae</taxon>
        <taxon>Desulfofarcimen</taxon>
    </lineage>
</organism>
<dbReference type="HOGENOM" id="CLU_216413_0_0_9"/>
<dbReference type="EMBL" id="CP001720">
    <property type="protein sequence ID" value="ACV62150.1"/>
    <property type="molecule type" value="Genomic_DNA"/>
</dbReference>
<dbReference type="KEGG" id="dae:Dtox_1268"/>
<evidence type="ECO:0000313" key="2">
    <source>
        <dbReference type="EMBL" id="ACV62150.1"/>
    </source>
</evidence>
<evidence type="ECO:0000313" key="3">
    <source>
        <dbReference type="Proteomes" id="UP000002217"/>
    </source>
</evidence>
<dbReference type="Proteomes" id="UP000002217">
    <property type="component" value="Chromosome"/>
</dbReference>
<name>C8W5G8_DESAS</name>
<proteinExistence type="predicted"/>
<sequence length="49" mass="5636">MAKRVQGFLREEQETRNPSTAGYRPVWKTGRAPDNKKRQLLNGPNRPSV</sequence>
<gene>
    <name evidence="2" type="ordered locus">Dtox_1268</name>
</gene>
<reference evidence="2 3" key="1">
    <citation type="journal article" date="2009" name="Stand. Genomic Sci.">
        <title>Complete genome sequence of Desulfotomaculum acetoxidans type strain (5575).</title>
        <authorList>
            <person name="Spring S."/>
            <person name="Lapidus A."/>
            <person name="Schroder M."/>
            <person name="Gleim D."/>
            <person name="Sims D."/>
            <person name="Meincke L."/>
            <person name="Glavina Del Rio T."/>
            <person name="Tice H."/>
            <person name="Copeland A."/>
            <person name="Cheng J.F."/>
            <person name="Lucas S."/>
            <person name="Chen F."/>
            <person name="Nolan M."/>
            <person name="Bruce D."/>
            <person name="Goodwin L."/>
            <person name="Pitluck S."/>
            <person name="Ivanova N."/>
            <person name="Mavromatis K."/>
            <person name="Mikhailova N."/>
            <person name="Pati A."/>
            <person name="Chen A."/>
            <person name="Palaniappan K."/>
            <person name="Land M."/>
            <person name="Hauser L."/>
            <person name="Chang Y.J."/>
            <person name="Jeffries C.D."/>
            <person name="Chain P."/>
            <person name="Saunders E."/>
            <person name="Brettin T."/>
            <person name="Detter J.C."/>
            <person name="Goker M."/>
            <person name="Bristow J."/>
            <person name="Eisen J.A."/>
            <person name="Markowitz V."/>
            <person name="Hugenholtz P."/>
            <person name="Kyrpides N.C."/>
            <person name="Klenk H.P."/>
            <person name="Han C."/>
        </authorList>
    </citation>
    <scope>NUCLEOTIDE SEQUENCE [LARGE SCALE GENOMIC DNA]</scope>
    <source>
        <strain evidence="3">ATCC 49208 / DSM 771 / VKM B-1644</strain>
    </source>
</reference>
<protein>
    <submittedName>
        <fullName evidence="2">Uncharacterized protein</fullName>
    </submittedName>
</protein>
<dbReference type="RefSeq" id="WP_015756865.1">
    <property type="nucleotide sequence ID" value="NC_013216.1"/>
</dbReference>